<keyword evidence="2" id="KW-1185">Reference proteome</keyword>
<proteinExistence type="predicted"/>
<evidence type="ECO:0000313" key="1">
    <source>
        <dbReference type="EMBL" id="CAA7045485.1"/>
    </source>
</evidence>
<dbReference type="AlphaFoldDB" id="A0A6D2JNJ6"/>
<dbReference type="Proteomes" id="UP000467841">
    <property type="component" value="Unassembled WGS sequence"/>
</dbReference>
<evidence type="ECO:0008006" key="3">
    <source>
        <dbReference type="Google" id="ProtNLM"/>
    </source>
</evidence>
<protein>
    <recommendedName>
        <fullName evidence="3">Reverse transcriptase domain-containing protein</fullName>
    </recommendedName>
</protein>
<organism evidence="1 2">
    <name type="scientific">Microthlaspi erraticum</name>
    <dbReference type="NCBI Taxonomy" id="1685480"/>
    <lineage>
        <taxon>Eukaryota</taxon>
        <taxon>Viridiplantae</taxon>
        <taxon>Streptophyta</taxon>
        <taxon>Embryophyta</taxon>
        <taxon>Tracheophyta</taxon>
        <taxon>Spermatophyta</taxon>
        <taxon>Magnoliopsida</taxon>
        <taxon>eudicotyledons</taxon>
        <taxon>Gunneridae</taxon>
        <taxon>Pentapetalae</taxon>
        <taxon>rosids</taxon>
        <taxon>malvids</taxon>
        <taxon>Brassicales</taxon>
        <taxon>Brassicaceae</taxon>
        <taxon>Coluteocarpeae</taxon>
        <taxon>Microthlaspi</taxon>
    </lineage>
</organism>
<name>A0A6D2JNJ6_9BRAS</name>
<comment type="caution">
    <text evidence="1">The sequence shown here is derived from an EMBL/GenBank/DDBJ whole genome shotgun (WGS) entry which is preliminary data.</text>
</comment>
<reference evidence="1" key="1">
    <citation type="submission" date="2020-01" db="EMBL/GenBank/DDBJ databases">
        <authorList>
            <person name="Mishra B."/>
        </authorList>
    </citation>
    <scope>NUCLEOTIDE SEQUENCE [LARGE SCALE GENOMIC DNA]</scope>
</reference>
<accession>A0A6D2JNJ6</accession>
<dbReference type="EMBL" id="CACVBM020001321">
    <property type="protein sequence ID" value="CAA7045485.1"/>
    <property type="molecule type" value="Genomic_DNA"/>
</dbReference>
<gene>
    <name evidence="1" type="ORF">MERR_LOCUS32720</name>
</gene>
<dbReference type="OrthoDB" id="1937198at2759"/>
<evidence type="ECO:0000313" key="2">
    <source>
        <dbReference type="Proteomes" id="UP000467841"/>
    </source>
</evidence>
<sequence>MWLKDGDLNTKYFHASTKQRRAVNRIVGLHNEGNVWVAGEKEVQKVGVDYFQKLFTSTLPVDFTRVLENVSGCITPTENEILTRGATEMEVREALFMMHPEKAPGPDGMTALFFQRSWHIVKEDILAMVNNFLSTGVLDDRLNMTNICLIPKTD</sequence>